<feature type="domain" description="MADF" evidence="1">
    <location>
        <begin position="30"/>
        <end position="119"/>
    </location>
</feature>
<sequence>MATDHVADKQKQSELSDSSPLTWNVTTTKMVIQFYKENRLLWDKNHKDYGKKTLQKKTLIPLVVKLERSMVPKSEEEIKKRWHNLCSSASRYFKKHSSNDEGVKWAYWNDMSFLRELSAAEEEEESSSWSDGEIGD</sequence>
<protein>
    <recommendedName>
        <fullName evidence="1">MADF domain-containing protein</fullName>
    </recommendedName>
</protein>
<comment type="caution">
    <text evidence="2">The sequence shown here is derived from an EMBL/GenBank/DDBJ whole genome shotgun (WGS) entry which is preliminary data.</text>
</comment>
<dbReference type="Proteomes" id="UP001249851">
    <property type="component" value="Unassembled WGS sequence"/>
</dbReference>
<dbReference type="AlphaFoldDB" id="A0AAD9V7I5"/>
<name>A0AAD9V7I5_ACRCE</name>
<reference evidence="2" key="1">
    <citation type="journal article" date="2023" name="G3 (Bethesda)">
        <title>Whole genome assembly and annotation of the endangered Caribbean coral Acropora cervicornis.</title>
        <authorList>
            <person name="Selwyn J.D."/>
            <person name="Vollmer S.V."/>
        </authorList>
    </citation>
    <scope>NUCLEOTIDE SEQUENCE</scope>
    <source>
        <strain evidence="2">K2</strain>
    </source>
</reference>
<keyword evidence="3" id="KW-1185">Reference proteome</keyword>
<dbReference type="Pfam" id="PF10545">
    <property type="entry name" value="MADF_DNA_bdg"/>
    <property type="match status" value="1"/>
</dbReference>
<reference evidence="2" key="2">
    <citation type="journal article" date="2023" name="Science">
        <title>Genomic signatures of disease resistance in endangered staghorn corals.</title>
        <authorList>
            <person name="Vollmer S.V."/>
            <person name="Selwyn J.D."/>
            <person name="Despard B.A."/>
            <person name="Roesel C.L."/>
        </authorList>
    </citation>
    <scope>NUCLEOTIDE SEQUENCE</scope>
    <source>
        <strain evidence="2">K2</strain>
    </source>
</reference>
<evidence type="ECO:0000313" key="3">
    <source>
        <dbReference type="Proteomes" id="UP001249851"/>
    </source>
</evidence>
<dbReference type="InterPro" id="IPR006578">
    <property type="entry name" value="MADF-dom"/>
</dbReference>
<accession>A0AAD9V7I5</accession>
<dbReference type="PROSITE" id="PS51029">
    <property type="entry name" value="MADF"/>
    <property type="match status" value="1"/>
</dbReference>
<dbReference type="EMBL" id="JARQWQ010000023">
    <property type="protein sequence ID" value="KAK2564064.1"/>
    <property type="molecule type" value="Genomic_DNA"/>
</dbReference>
<organism evidence="2 3">
    <name type="scientific">Acropora cervicornis</name>
    <name type="common">Staghorn coral</name>
    <dbReference type="NCBI Taxonomy" id="6130"/>
    <lineage>
        <taxon>Eukaryota</taxon>
        <taxon>Metazoa</taxon>
        <taxon>Cnidaria</taxon>
        <taxon>Anthozoa</taxon>
        <taxon>Hexacorallia</taxon>
        <taxon>Scleractinia</taxon>
        <taxon>Astrocoeniina</taxon>
        <taxon>Acroporidae</taxon>
        <taxon>Acropora</taxon>
    </lineage>
</organism>
<dbReference type="SMART" id="SM00595">
    <property type="entry name" value="MADF"/>
    <property type="match status" value="1"/>
</dbReference>
<proteinExistence type="predicted"/>
<evidence type="ECO:0000313" key="2">
    <source>
        <dbReference type="EMBL" id="KAK2564064.1"/>
    </source>
</evidence>
<evidence type="ECO:0000259" key="1">
    <source>
        <dbReference type="PROSITE" id="PS51029"/>
    </source>
</evidence>
<gene>
    <name evidence="2" type="ORF">P5673_012285</name>
</gene>